<protein>
    <submittedName>
        <fullName evidence="1">Uncharacterized protein</fullName>
    </submittedName>
</protein>
<gene>
    <name evidence="1" type="ORF">QAD02_005577</name>
</gene>
<reference evidence="1" key="1">
    <citation type="submission" date="2023-04" db="EMBL/GenBank/DDBJ databases">
        <title>A chromosome-level genome assembly of the parasitoid wasp Eretmocerus hayati.</title>
        <authorList>
            <person name="Zhong Y."/>
            <person name="Liu S."/>
            <person name="Liu Y."/>
        </authorList>
    </citation>
    <scope>NUCLEOTIDE SEQUENCE</scope>
    <source>
        <strain evidence="1">ZJU_SS_LIU_2023</strain>
    </source>
</reference>
<sequence length="302" mass="34862">MLSRTPSDWSAIVNVAIAYMLEALSAVRVSPKLSAVAWRSAVAKRRRRVTIIPDPVASGILDTNISSEKKKLPRVRLIGVESNYTNMLNNKIESDICNRNRIVDKDRVKYTSKKTNEAGIILEITADAYSIIMKEKKIFNDCNRCPVYDDLMLNRCFKCKKYNHKSLENCIKSKQKIKNHVVTGDSDINIQSNDIYAGEMLSNFYEMKYDPYFKNPNIFNIKDLVESCIDDANIKIENDFKFHRLKYDLTDHYPIFLEISGRAFIIPERNSDKAQVNSKTFVNLVKNTDWLKILSLEISKRQ</sequence>
<accession>A0ACC2NSY6</accession>
<name>A0ACC2NSY6_9HYME</name>
<keyword evidence="2" id="KW-1185">Reference proteome</keyword>
<dbReference type="Proteomes" id="UP001239111">
    <property type="component" value="Chromosome 3"/>
</dbReference>
<proteinExistence type="predicted"/>
<comment type="caution">
    <text evidence="1">The sequence shown here is derived from an EMBL/GenBank/DDBJ whole genome shotgun (WGS) entry which is preliminary data.</text>
</comment>
<evidence type="ECO:0000313" key="1">
    <source>
        <dbReference type="EMBL" id="KAJ8674315.1"/>
    </source>
</evidence>
<organism evidence="1 2">
    <name type="scientific">Eretmocerus hayati</name>
    <dbReference type="NCBI Taxonomy" id="131215"/>
    <lineage>
        <taxon>Eukaryota</taxon>
        <taxon>Metazoa</taxon>
        <taxon>Ecdysozoa</taxon>
        <taxon>Arthropoda</taxon>
        <taxon>Hexapoda</taxon>
        <taxon>Insecta</taxon>
        <taxon>Pterygota</taxon>
        <taxon>Neoptera</taxon>
        <taxon>Endopterygota</taxon>
        <taxon>Hymenoptera</taxon>
        <taxon>Apocrita</taxon>
        <taxon>Proctotrupomorpha</taxon>
        <taxon>Chalcidoidea</taxon>
        <taxon>Aphelinidae</taxon>
        <taxon>Aphelininae</taxon>
        <taxon>Eretmocerus</taxon>
    </lineage>
</organism>
<dbReference type="EMBL" id="CM056743">
    <property type="protein sequence ID" value="KAJ8674315.1"/>
    <property type="molecule type" value="Genomic_DNA"/>
</dbReference>
<evidence type="ECO:0000313" key="2">
    <source>
        <dbReference type="Proteomes" id="UP001239111"/>
    </source>
</evidence>